<reference evidence="8 9" key="1">
    <citation type="submission" date="2020-05" db="EMBL/GenBank/DDBJ databases">
        <title>Sulfurimonas marisnigri, sp. nov., and Sulfurimonas baltica, sp. nov., manganese oxide reducing chemolithoautotrophs of the class Epsilonproteobacteria isolated from the pelagic redoxclines of the Black and Baltic Seas and emended description of the genus Sulfurimonas.</title>
        <authorList>
            <person name="Henkel J.V."/>
            <person name="Laudan C."/>
            <person name="Werner J."/>
            <person name="Neu T."/>
            <person name="Plewe S."/>
            <person name="Sproer C."/>
            <person name="Bunk B."/>
            <person name="Schulz-Vogt H.N."/>
        </authorList>
    </citation>
    <scope>NUCLEOTIDE SEQUENCE [LARGE SCALE GENOMIC DNA]</scope>
    <source>
        <strain evidence="8 9">GD2</strain>
    </source>
</reference>
<evidence type="ECO:0000256" key="1">
    <source>
        <dbReference type="ARBA" id="ARBA00004442"/>
    </source>
</evidence>
<dbReference type="KEGG" id="sbal:HUE88_00565"/>
<dbReference type="GO" id="GO:0015288">
    <property type="term" value="F:porin activity"/>
    <property type="evidence" value="ECO:0007669"/>
    <property type="project" value="TreeGrafter"/>
</dbReference>
<keyword evidence="7" id="KW-0998">Cell outer membrane</keyword>
<evidence type="ECO:0000256" key="3">
    <source>
        <dbReference type="ARBA" id="ARBA00022448"/>
    </source>
</evidence>
<evidence type="ECO:0000313" key="8">
    <source>
        <dbReference type="EMBL" id="QOY52225.1"/>
    </source>
</evidence>
<keyword evidence="3" id="KW-0813">Transport</keyword>
<dbReference type="SUPFAM" id="SSF56954">
    <property type="entry name" value="Outer membrane efflux proteins (OEP)"/>
    <property type="match status" value="1"/>
</dbReference>
<dbReference type="InterPro" id="IPR003423">
    <property type="entry name" value="OMP_efflux"/>
</dbReference>
<dbReference type="EMBL" id="CP054492">
    <property type="protein sequence ID" value="QOY52225.1"/>
    <property type="molecule type" value="Genomic_DNA"/>
</dbReference>
<dbReference type="Pfam" id="PF02321">
    <property type="entry name" value="OEP"/>
    <property type="match status" value="1"/>
</dbReference>
<comment type="similarity">
    <text evidence="2">Belongs to the outer membrane factor (OMF) (TC 1.B.17) family.</text>
</comment>
<dbReference type="Proteomes" id="UP000593994">
    <property type="component" value="Chromosome"/>
</dbReference>
<dbReference type="GO" id="GO:0009279">
    <property type="term" value="C:cell outer membrane"/>
    <property type="evidence" value="ECO:0007669"/>
    <property type="project" value="UniProtKB-SubCell"/>
</dbReference>
<dbReference type="PANTHER" id="PTHR30026">
    <property type="entry name" value="OUTER MEMBRANE PROTEIN TOLC"/>
    <property type="match status" value="1"/>
</dbReference>
<evidence type="ECO:0000256" key="4">
    <source>
        <dbReference type="ARBA" id="ARBA00022452"/>
    </source>
</evidence>
<comment type="subcellular location">
    <subcellularLocation>
        <location evidence="1">Cell outer membrane</location>
    </subcellularLocation>
</comment>
<dbReference type="Gene3D" id="1.20.1600.10">
    <property type="entry name" value="Outer membrane efflux proteins (OEP)"/>
    <property type="match status" value="1"/>
</dbReference>
<dbReference type="RefSeq" id="WP_194370059.1">
    <property type="nucleotide sequence ID" value="NZ_CP054492.1"/>
</dbReference>
<dbReference type="PANTHER" id="PTHR30026:SF20">
    <property type="entry name" value="OUTER MEMBRANE PROTEIN TOLC"/>
    <property type="match status" value="1"/>
</dbReference>
<evidence type="ECO:0000256" key="5">
    <source>
        <dbReference type="ARBA" id="ARBA00022692"/>
    </source>
</evidence>
<name>A0A7S7LVR2_9BACT</name>
<dbReference type="GO" id="GO:1990281">
    <property type="term" value="C:efflux pump complex"/>
    <property type="evidence" value="ECO:0007669"/>
    <property type="project" value="TreeGrafter"/>
</dbReference>
<dbReference type="AlphaFoldDB" id="A0A7S7LVR2"/>
<dbReference type="InterPro" id="IPR051906">
    <property type="entry name" value="TolC-like"/>
</dbReference>
<keyword evidence="5" id="KW-0812">Transmembrane</keyword>
<evidence type="ECO:0000256" key="7">
    <source>
        <dbReference type="ARBA" id="ARBA00023237"/>
    </source>
</evidence>
<keyword evidence="6" id="KW-0472">Membrane</keyword>
<keyword evidence="4" id="KW-1134">Transmembrane beta strand</keyword>
<accession>A0A7S7LVR2</accession>
<dbReference type="GO" id="GO:0015562">
    <property type="term" value="F:efflux transmembrane transporter activity"/>
    <property type="evidence" value="ECO:0007669"/>
    <property type="project" value="InterPro"/>
</dbReference>
<proteinExistence type="inferred from homology"/>
<evidence type="ECO:0000256" key="6">
    <source>
        <dbReference type="ARBA" id="ARBA00023136"/>
    </source>
</evidence>
<keyword evidence="9" id="KW-1185">Reference proteome</keyword>
<organism evidence="8 9">
    <name type="scientific">Candidatus Sulfurimonas baltica</name>
    <dbReference type="NCBI Taxonomy" id="2740404"/>
    <lineage>
        <taxon>Bacteria</taxon>
        <taxon>Pseudomonadati</taxon>
        <taxon>Campylobacterota</taxon>
        <taxon>Epsilonproteobacteria</taxon>
        <taxon>Campylobacterales</taxon>
        <taxon>Sulfurimonadaceae</taxon>
        <taxon>Sulfurimonas</taxon>
    </lineage>
</organism>
<evidence type="ECO:0000313" key="9">
    <source>
        <dbReference type="Proteomes" id="UP000593994"/>
    </source>
</evidence>
<sequence length="416" mass="46491">MKKLLLALFILVSSLYGLTLEEAISKALDKKPFILASSLYGMTLDEAISKALDKNPSLESIANRIAVNNSSIDISDQLPNPSLSFSQNTLDESQAMSQKILTLQQKLPYYGKRDKLKNISLAEKEVLSTNLTQAKVTLVNEIKNQAYTIWELESLYKTIVSYEELTKQNIELFQSYTATSGNQHIGIMSAELTLSDLRIQKSTLNAKIYSSYAKLSYLASFEIKKLNLSLSIKKMPDMESLHVGLTNNTALSLSDKQIQKSNAIVESAKAENYPDVNVLAAYSFRNNFDDFMTFGIGINLPIYSTEDYKEEQARKSALVAHSLKEDTKISVEADFKTAYLQMKSAYEIYHIIQNEALPQIEHMFELTSSSIATGGDLFKYIDILIKKLKLEQTSIAAVASYNRNIAKISALSGELK</sequence>
<evidence type="ECO:0000256" key="2">
    <source>
        <dbReference type="ARBA" id="ARBA00007613"/>
    </source>
</evidence>
<gene>
    <name evidence="8" type="ORF">HUE88_00565</name>
</gene>
<protein>
    <submittedName>
        <fullName evidence="8">TolC family protein</fullName>
    </submittedName>
</protein>